<accession>A0A2Z6MFJ0</accession>
<feature type="domain" description="K Homology" evidence="4">
    <location>
        <begin position="339"/>
        <end position="414"/>
    </location>
</feature>
<dbReference type="Gene3D" id="3.30.1370.10">
    <property type="entry name" value="K Homology domain, type 1"/>
    <property type="match status" value="1"/>
</dbReference>
<feature type="domain" description="K Homology" evidence="4">
    <location>
        <begin position="247"/>
        <end position="323"/>
    </location>
</feature>
<dbReference type="InterPro" id="IPR004088">
    <property type="entry name" value="KH_dom_type_1"/>
</dbReference>
<sequence>MGSNTVPSISDSNNNNNNNASFKRTRGHVVFRLLCHASRIGAFIGKAGTVIKSLQQLTDSKIRIDDSPVDCPERVIAVIVKLDGEVDGDFTKPQEALLKVFERILDVAAESEGTSDFGDRVVSCRLLVNAGQAGSVIGKGGKVVEKIRIDTGCRIRVLSEKLPACTKPTDEIIEIQGVASSVKKALVAVAGRLQDCPPLDKTKMMEHKPNEVFPSETSAIQHEAALYNSPIRSNGNASALDLETLQQEVTFRILCSGERIGAVIGRGGCIVKALQNETGATIIIGPPVVECEDRLITITALENHEARFSPAQKAVGLVFCRSVEGFVEKVQDVRSHKESSVTARLLVPSNQVGVLLGKGGAIVSEMRKATWTTIRITGNGQVPKCASRNDQVAVGGINSKYLNDVARRLTPHKGDLELASGSKNVIVTNTTVEIMVPSDIIGSVYGENGSNLDQLRQISGAKVTVRGPRPGTSNRTTIVLSGTPDETQAAQSLLQAYILNGSS</sequence>
<gene>
    <name evidence="5" type="ORF">TSUD_65480</name>
</gene>
<dbReference type="SUPFAM" id="SSF54791">
    <property type="entry name" value="Eukaryotic type KH-domain (KH-domain type I)"/>
    <property type="match status" value="5"/>
</dbReference>
<evidence type="ECO:0000256" key="3">
    <source>
        <dbReference type="SAM" id="MobiDB-lite"/>
    </source>
</evidence>
<dbReference type="OrthoDB" id="442947at2759"/>
<dbReference type="InterPro" id="IPR004087">
    <property type="entry name" value="KH_dom"/>
</dbReference>
<dbReference type="CDD" id="cd22460">
    <property type="entry name" value="KH-I_PEPPER_rpt2_like"/>
    <property type="match status" value="1"/>
</dbReference>
<dbReference type="GO" id="GO:0003723">
    <property type="term" value="F:RNA binding"/>
    <property type="evidence" value="ECO:0007669"/>
    <property type="project" value="UniProtKB-UniRule"/>
</dbReference>
<keyword evidence="2" id="KW-0694">RNA-binding</keyword>
<dbReference type="Gene3D" id="3.30.310.210">
    <property type="match status" value="2"/>
</dbReference>
<evidence type="ECO:0000313" key="5">
    <source>
        <dbReference type="EMBL" id="GAU30538.1"/>
    </source>
</evidence>
<feature type="region of interest" description="Disordered" evidence="3">
    <location>
        <begin position="1"/>
        <end position="21"/>
    </location>
</feature>
<evidence type="ECO:0000313" key="6">
    <source>
        <dbReference type="Proteomes" id="UP000242715"/>
    </source>
</evidence>
<dbReference type="CDD" id="cd22462">
    <property type="entry name" value="KH-I_HEN4_like_rpt5"/>
    <property type="match status" value="1"/>
</dbReference>
<dbReference type="InterPro" id="IPR036612">
    <property type="entry name" value="KH_dom_type_1_sf"/>
</dbReference>
<keyword evidence="1" id="KW-0677">Repeat</keyword>
<dbReference type="PANTHER" id="PTHR10288">
    <property type="entry name" value="KH DOMAIN CONTAINING RNA BINDING PROTEIN"/>
    <property type="match status" value="1"/>
</dbReference>
<feature type="domain" description="K Homology" evidence="4">
    <location>
        <begin position="120"/>
        <end position="194"/>
    </location>
</feature>
<dbReference type="AlphaFoldDB" id="A0A2Z6MFJ0"/>
<dbReference type="Proteomes" id="UP000242715">
    <property type="component" value="Unassembled WGS sequence"/>
</dbReference>
<dbReference type="PROSITE" id="PS50084">
    <property type="entry name" value="KH_TYPE_1"/>
    <property type="match status" value="5"/>
</dbReference>
<keyword evidence="6" id="KW-1185">Reference proteome</keyword>
<dbReference type="Pfam" id="PF00013">
    <property type="entry name" value="KH_1"/>
    <property type="match status" value="5"/>
</dbReference>
<evidence type="ECO:0000256" key="1">
    <source>
        <dbReference type="ARBA" id="ARBA00022737"/>
    </source>
</evidence>
<evidence type="ECO:0000259" key="4">
    <source>
        <dbReference type="SMART" id="SM00322"/>
    </source>
</evidence>
<dbReference type="SMART" id="SM00322">
    <property type="entry name" value="KH"/>
    <property type="match status" value="5"/>
</dbReference>
<reference evidence="6" key="1">
    <citation type="journal article" date="2017" name="Front. Plant Sci.">
        <title>Climate Clever Clovers: New Paradigm to Reduce the Environmental Footprint of Ruminants by Breeding Low Methanogenic Forages Utilizing Haplotype Variation.</title>
        <authorList>
            <person name="Kaur P."/>
            <person name="Appels R."/>
            <person name="Bayer P.E."/>
            <person name="Keeble-Gagnere G."/>
            <person name="Wang J."/>
            <person name="Hirakawa H."/>
            <person name="Shirasawa K."/>
            <person name="Vercoe P."/>
            <person name="Stefanova K."/>
            <person name="Durmic Z."/>
            <person name="Nichols P."/>
            <person name="Revell C."/>
            <person name="Isobe S.N."/>
            <person name="Edwards D."/>
            <person name="Erskine W."/>
        </authorList>
    </citation>
    <scope>NUCLEOTIDE SEQUENCE [LARGE SCALE GENOMIC DNA]</scope>
    <source>
        <strain evidence="6">cv. Daliak</strain>
    </source>
</reference>
<feature type="domain" description="K Homology" evidence="4">
    <location>
        <begin position="27"/>
        <end position="109"/>
    </location>
</feature>
<feature type="domain" description="K Homology" evidence="4">
    <location>
        <begin position="428"/>
        <end position="499"/>
    </location>
</feature>
<organism evidence="5 6">
    <name type="scientific">Trifolium subterraneum</name>
    <name type="common">Subterranean clover</name>
    <dbReference type="NCBI Taxonomy" id="3900"/>
    <lineage>
        <taxon>Eukaryota</taxon>
        <taxon>Viridiplantae</taxon>
        <taxon>Streptophyta</taxon>
        <taxon>Embryophyta</taxon>
        <taxon>Tracheophyta</taxon>
        <taxon>Spermatophyta</taxon>
        <taxon>Magnoliopsida</taxon>
        <taxon>eudicotyledons</taxon>
        <taxon>Gunneridae</taxon>
        <taxon>Pentapetalae</taxon>
        <taxon>rosids</taxon>
        <taxon>fabids</taxon>
        <taxon>Fabales</taxon>
        <taxon>Fabaceae</taxon>
        <taxon>Papilionoideae</taxon>
        <taxon>50 kb inversion clade</taxon>
        <taxon>NPAAA clade</taxon>
        <taxon>Hologalegina</taxon>
        <taxon>IRL clade</taxon>
        <taxon>Trifolieae</taxon>
        <taxon>Trifolium</taxon>
    </lineage>
</organism>
<proteinExistence type="predicted"/>
<feature type="compositionally biased region" description="Polar residues" evidence="3">
    <location>
        <begin position="1"/>
        <end position="12"/>
    </location>
</feature>
<dbReference type="CDD" id="cd22459">
    <property type="entry name" value="KH-I_PEPPER_rpt1_like"/>
    <property type="match status" value="1"/>
</dbReference>
<name>A0A2Z6MFJ0_TRISU</name>
<dbReference type="EMBL" id="DF973428">
    <property type="protein sequence ID" value="GAU30538.1"/>
    <property type="molecule type" value="Genomic_DNA"/>
</dbReference>
<protein>
    <recommendedName>
        <fullName evidence="4">K Homology domain-containing protein</fullName>
    </recommendedName>
</protein>
<evidence type="ECO:0000256" key="2">
    <source>
        <dbReference type="PROSITE-ProRule" id="PRU00117"/>
    </source>
</evidence>